<name>A0A921F5C5_9ACTN</name>
<evidence type="ECO:0000313" key="2">
    <source>
        <dbReference type="Proteomes" id="UP000776650"/>
    </source>
</evidence>
<dbReference type="RefSeq" id="WP_303913044.1">
    <property type="nucleotide sequence ID" value="NZ_DYXM01000177.1"/>
</dbReference>
<dbReference type="AlphaFoldDB" id="A0A921F5C5"/>
<sequence>MSEVEELWEPRWDFGRPVEPYLGARMPYDLDDPDVLGALAGEFPFGCMISMPIWDSRGRRVLWAELAERLGNELTPTAPFCEAIGISGDAAQRRIVHEYDEPYFGQIDIATWQSLRRVFGLPDHGVLYADYVLYSDDGGPAAVVGAPLQKSAGGYRYLSGACTGESTTGMFHTDAGSSCCWVDGDWFATVSLDLSRMLVCCRDESRRDELMSDGALEVHPLWSPEG</sequence>
<gene>
    <name evidence="1" type="ORF">K8V11_09195</name>
</gene>
<reference evidence="1" key="1">
    <citation type="journal article" date="2021" name="PeerJ">
        <title>Extensive microbial diversity within the chicken gut microbiome revealed by metagenomics and culture.</title>
        <authorList>
            <person name="Gilroy R."/>
            <person name="Ravi A."/>
            <person name="Getino M."/>
            <person name="Pursley I."/>
            <person name="Horton D.L."/>
            <person name="Alikhan N.F."/>
            <person name="Baker D."/>
            <person name="Gharbi K."/>
            <person name="Hall N."/>
            <person name="Watson M."/>
            <person name="Adriaenssens E.M."/>
            <person name="Foster-Nyarko E."/>
            <person name="Jarju S."/>
            <person name="Secka A."/>
            <person name="Antonio M."/>
            <person name="Oren A."/>
            <person name="Chaudhuri R.R."/>
            <person name="La Ragione R."/>
            <person name="Hildebrand F."/>
            <person name="Pallen M.J."/>
        </authorList>
    </citation>
    <scope>NUCLEOTIDE SEQUENCE</scope>
    <source>
        <strain evidence="1">ChiGjej1B1-18357</strain>
    </source>
</reference>
<dbReference type="Proteomes" id="UP000776650">
    <property type="component" value="Unassembled WGS sequence"/>
</dbReference>
<evidence type="ECO:0000313" key="1">
    <source>
        <dbReference type="EMBL" id="HJE91168.1"/>
    </source>
</evidence>
<reference evidence="1" key="2">
    <citation type="submission" date="2021-09" db="EMBL/GenBank/DDBJ databases">
        <authorList>
            <person name="Gilroy R."/>
        </authorList>
    </citation>
    <scope>NUCLEOTIDE SEQUENCE</scope>
    <source>
        <strain evidence="1">ChiGjej1B1-18357</strain>
    </source>
</reference>
<accession>A0A921F5C5</accession>
<protein>
    <submittedName>
        <fullName evidence="1">Uncharacterized protein</fullName>
    </submittedName>
</protein>
<organism evidence="1 2">
    <name type="scientific">Dietzia timorensis</name>
    <dbReference type="NCBI Taxonomy" id="499555"/>
    <lineage>
        <taxon>Bacteria</taxon>
        <taxon>Bacillati</taxon>
        <taxon>Actinomycetota</taxon>
        <taxon>Actinomycetes</taxon>
        <taxon>Mycobacteriales</taxon>
        <taxon>Dietziaceae</taxon>
        <taxon>Dietzia</taxon>
    </lineage>
</organism>
<comment type="caution">
    <text evidence="1">The sequence shown here is derived from an EMBL/GenBank/DDBJ whole genome shotgun (WGS) entry which is preliminary data.</text>
</comment>
<dbReference type="EMBL" id="DYXM01000177">
    <property type="protein sequence ID" value="HJE91168.1"/>
    <property type="molecule type" value="Genomic_DNA"/>
</dbReference>
<proteinExistence type="predicted"/>